<keyword evidence="2" id="KW-1185">Reference proteome</keyword>
<sequence length="100" mass="11220">MIEDYPDYPNSVFKPIGFDDPMMYACDMCQGSGYIESTDDTEDWECPKCGGSGVLSEDYVVSQELADDENDVEELVDSDEFEELMEGYIAEVEEKGGIPF</sequence>
<comment type="caution">
    <text evidence="1">The sequence shown here is derived from an EMBL/GenBank/DDBJ whole genome shotgun (WGS) entry which is preliminary data.</text>
</comment>
<dbReference type="EMBL" id="JAAVJL010000001">
    <property type="protein sequence ID" value="NMF57893.1"/>
    <property type="molecule type" value="Genomic_DNA"/>
</dbReference>
<dbReference type="Gene3D" id="6.20.20.10">
    <property type="match status" value="1"/>
</dbReference>
<evidence type="ECO:0000313" key="1">
    <source>
        <dbReference type="EMBL" id="NMF57893.1"/>
    </source>
</evidence>
<reference evidence="1 2" key="1">
    <citation type="submission" date="2020-03" db="EMBL/GenBank/DDBJ databases">
        <title>Draft Genome Sequence of 2-Methylisoborneol Producing Pseudanabaena yagii Strain GIHE-NHR1 Isolated from North Han River in South Korea.</title>
        <authorList>
            <person name="Jeong J."/>
        </authorList>
    </citation>
    <scope>NUCLEOTIDE SEQUENCE [LARGE SCALE GENOMIC DNA]</scope>
    <source>
        <strain evidence="1 2">GIHE-NHR1</strain>
    </source>
</reference>
<name>A0ABX1LP35_9CYAN</name>
<dbReference type="Proteomes" id="UP000738376">
    <property type="component" value="Unassembled WGS sequence"/>
</dbReference>
<dbReference type="InterPro" id="IPR031538">
    <property type="entry name" value="Anti-TRAP"/>
</dbReference>
<proteinExistence type="predicted"/>
<dbReference type="SUPFAM" id="SSF57938">
    <property type="entry name" value="DnaJ/Hsp40 cysteine-rich domain"/>
    <property type="match status" value="1"/>
</dbReference>
<accession>A0ABX1LP35</accession>
<dbReference type="Pfam" id="PF15777">
    <property type="entry name" value="Anti-TRAP"/>
    <property type="match status" value="1"/>
</dbReference>
<dbReference type="InterPro" id="IPR036410">
    <property type="entry name" value="HSP_DnaJ_Cys-rich_dom_sf"/>
</dbReference>
<gene>
    <name evidence="1" type="ORF">HC246_07630</name>
</gene>
<evidence type="ECO:0008006" key="3">
    <source>
        <dbReference type="Google" id="ProtNLM"/>
    </source>
</evidence>
<organism evidence="1 2">
    <name type="scientific">Pseudanabaena yagii GIHE-NHR1</name>
    <dbReference type="NCBI Taxonomy" id="2722753"/>
    <lineage>
        <taxon>Bacteria</taxon>
        <taxon>Bacillati</taxon>
        <taxon>Cyanobacteriota</taxon>
        <taxon>Cyanophyceae</taxon>
        <taxon>Pseudanabaenales</taxon>
        <taxon>Pseudanabaenaceae</taxon>
        <taxon>Pseudanabaena</taxon>
        <taxon>Pseudanabaena yagii</taxon>
    </lineage>
</organism>
<dbReference type="RefSeq" id="WP_169362860.1">
    <property type="nucleotide sequence ID" value="NZ_JAAVJL010000001.1"/>
</dbReference>
<protein>
    <recommendedName>
        <fullName evidence="3">Rubredoxin-like domain-containing protein</fullName>
    </recommendedName>
</protein>
<evidence type="ECO:0000313" key="2">
    <source>
        <dbReference type="Proteomes" id="UP000738376"/>
    </source>
</evidence>